<proteinExistence type="predicted"/>
<evidence type="ECO:0000313" key="1">
    <source>
        <dbReference type="EMBL" id="MEF2111907.1"/>
    </source>
</evidence>
<comment type="caution">
    <text evidence="1">The sequence shown here is derived from an EMBL/GenBank/DDBJ whole genome shotgun (WGS) entry which is preliminary data.</text>
</comment>
<dbReference type="PANTHER" id="PTHR43265:SF1">
    <property type="entry name" value="ESTERASE ESTD"/>
    <property type="match status" value="1"/>
</dbReference>
<dbReference type="InterPro" id="IPR053145">
    <property type="entry name" value="AB_hydrolase_Est10"/>
</dbReference>
<protein>
    <submittedName>
        <fullName evidence="1">Alpha/beta hydrolase</fullName>
    </submittedName>
</protein>
<dbReference type="EMBL" id="JAZHFS010000004">
    <property type="protein sequence ID" value="MEF2111907.1"/>
    <property type="molecule type" value="Genomic_DNA"/>
</dbReference>
<dbReference type="PANTHER" id="PTHR43265">
    <property type="entry name" value="ESTERASE ESTD"/>
    <property type="match status" value="1"/>
</dbReference>
<gene>
    <name evidence="1" type="ORF">SJI18_06230</name>
</gene>
<name>A0ABU7UMR8_9CLOT</name>
<reference evidence="1 2" key="1">
    <citation type="submission" date="2023-11" db="EMBL/GenBank/DDBJ databases">
        <title>Draft genome sequence of a psychrophilic Clostridium strain from permafrost water brine.</title>
        <authorList>
            <person name="Shcherbakova V.A."/>
            <person name="Trubitsyn V.E."/>
            <person name="Zakharyuk A.G."/>
        </authorList>
    </citation>
    <scope>NUCLEOTIDE SEQUENCE [LARGE SCALE GENOMIC DNA]</scope>
    <source>
        <strain evidence="1 2">14F</strain>
    </source>
</reference>
<dbReference type="Proteomes" id="UP001498469">
    <property type="component" value="Unassembled WGS sequence"/>
</dbReference>
<organism evidence="1 2">
    <name type="scientific">Clostridium frigoriphilum</name>
    <dbReference type="NCBI Taxonomy" id="443253"/>
    <lineage>
        <taxon>Bacteria</taxon>
        <taxon>Bacillati</taxon>
        <taxon>Bacillota</taxon>
        <taxon>Clostridia</taxon>
        <taxon>Eubacteriales</taxon>
        <taxon>Clostridiaceae</taxon>
        <taxon>Clostridium</taxon>
    </lineage>
</organism>
<evidence type="ECO:0000313" key="2">
    <source>
        <dbReference type="Proteomes" id="UP001498469"/>
    </source>
</evidence>
<accession>A0ABU7UMR8</accession>
<sequence length="93" mass="10473">MVYDPAVKINKLNIPVLIIQGSTDLQVTVDDAMILKNSNPDAVLKIIDGMNHILKDAPIEQEKNLKTYSNPKLPLSSMFKESLINFMKDTFKL</sequence>
<dbReference type="GO" id="GO:0016787">
    <property type="term" value="F:hydrolase activity"/>
    <property type="evidence" value="ECO:0007669"/>
    <property type="project" value="UniProtKB-KW"/>
</dbReference>
<keyword evidence="2" id="KW-1185">Reference proteome</keyword>
<keyword evidence="1" id="KW-0378">Hydrolase</keyword>
<dbReference type="RefSeq" id="WP_216249613.1">
    <property type="nucleotide sequence ID" value="NZ_JAZHFS010000004.1"/>
</dbReference>